<gene>
    <name evidence="1" type="ORF">SMTD_LOCUS18453</name>
</gene>
<evidence type="ECO:0000313" key="2">
    <source>
        <dbReference type="Proteomes" id="UP000269396"/>
    </source>
</evidence>
<evidence type="ECO:0000313" key="1">
    <source>
        <dbReference type="EMBL" id="VDP77104.1"/>
    </source>
</evidence>
<accession>A0A183PVR7</accession>
<protein>
    <submittedName>
        <fullName evidence="1">Uncharacterized protein</fullName>
    </submittedName>
</protein>
<keyword evidence="2" id="KW-1185">Reference proteome</keyword>
<proteinExistence type="predicted"/>
<dbReference type="EMBL" id="UZAL01040488">
    <property type="protein sequence ID" value="VDP77104.1"/>
    <property type="molecule type" value="Genomic_DNA"/>
</dbReference>
<dbReference type="AlphaFoldDB" id="A0A183PVR7"/>
<sequence length="91" mass="10190">MKTVSSNEAHHSTTTVSDECTYRGSLVVLPDSDYLNGSHVFDQISYKNDKNMSGVSSNDQEPTEILIDVDYPIDPLSTNEIFKKFDENVSK</sequence>
<name>A0A183PVR7_9TREM</name>
<dbReference type="Proteomes" id="UP000269396">
    <property type="component" value="Unassembled WGS sequence"/>
</dbReference>
<reference evidence="1 2" key="1">
    <citation type="submission" date="2018-11" db="EMBL/GenBank/DDBJ databases">
        <authorList>
            <consortium name="Pathogen Informatics"/>
        </authorList>
    </citation>
    <scope>NUCLEOTIDE SEQUENCE [LARGE SCALE GENOMIC DNA]</scope>
    <source>
        <strain>Denwood</strain>
        <strain evidence="2">Zambia</strain>
    </source>
</reference>
<organism evidence="1 2">
    <name type="scientific">Schistosoma mattheei</name>
    <dbReference type="NCBI Taxonomy" id="31246"/>
    <lineage>
        <taxon>Eukaryota</taxon>
        <taxon>Metazoa</taxon>
        <taxon>Spiralia</taxon>
        <taxon>Lophotrochozoa</taxon>
        <taxon>Platyhelminthes</taxon>
        <taxon>Trematoda</taxon>
        <taxon>Digenea</taxon>
        <taxon>Strigeidida</taxon>
        <taxon>Schistosomatoidea</taxon>
        <taxon>Schistosomatidae</taxon>
        <taxon>Schistosoma</taxon>
    </lineage>
</organism>